<dbReference type="RefSeq" id="WP_062723301.1">
    <property type="nucleotide sequence ID" value="NZ_KQ948937.1"/>
</dbReference>
<organism evidence="3 4">
    <name type="scientific">Streptomyces caeruleatus</name>
    <dbReference type="NCBI Taxonomy" id="661399"/>
    <lineage>
        <taxon>Bacteria</taxon>
        <taxon>Bacillati</taxon>
        <taxon>Actinomycetota</taxon>
        <taxon>Actinomycetes</taxon>
        <taxon>Kitasatosporales</taxon>
        <taxon>Streptomycetaceae</taxon>
        <taxon>Streptomyces</taxon>
    </lineage>
</organism>
<dbReference type="PANTHER" id="PTHR34069:SF2">
    <property type="entry name" value="BETA-KETOACYL-[ACYL-CARRIER-PROTEIN] SYNTHASE III"/>
    <property type="match status" value="1"/>
</dbReference>
<keyword evidence="1" id="KW-0963">Cytoplasm</keyword>
<gene>
    <name evidence="3" type="ORF">AQJ67_34570</name>
</gene>
<evidence type="ECO:0000313" key="3">
    <source>
        <dbReference type="EMBL" id="KUN95685.1"/>
    </source>
</evidence>
<protein>
    <recommendedName>
        <fullName evidence="2">Beta-ketoacyl-[acyl-carrier-protein] synthase III N-terminal domain-containing protein</fullName>
    </recommendedName>
</protein>
<dbReference type="SUPFAM" id="SSF53901">
    <property type="entry name" value="Thiolase-like"/>
    <property type="match status" value="1"/>
</dbReference>
<evidence type="ECO:0000313" key="4">
    <source>
        <dbReference type="Proteomes" id="UP000053429"/>
    </source>
</evidence>
<dbReference type="Pfam" id="PF08545">
    <property type="entry name" value="ACP_syn_III"/>
    <property type="match status" value="1"/>
</dbReference>
<keyword evidence="4" id="KW-1185">Reference proteome</keyword>
<reference evidence="3 4" key="1">
    <citation type="submission" date="2015-10" db="EMBL/GenBank/DDBJ databases">
        <title>Draft genome sequence of Streptomyces caeruleatus NRRL B-24802, type strain for the species Streptomyces caeruleatus.</title>
        <authorList>
            <person name="Ruckert C."/>
            <person name="Winkler A."/>
            <person name="Kalinowski J."/>
            <person name="Kampfer P."/>
            <person name="Glaeser S."/>
        </authorList>
    </citation>
    <scope>NUCLEOTIDE SEQUENCE [LARGE SCALE GENOMIC DNA]</scope>
    <source>
        <strain evidence="3 4">NRRL B-24802</strain>
    </source>
</reference>
<dbReference type="EMBL" id="LMWY01000046">
    <property type="protein sequence ID" value="KUN95685.1"/>
    <property type="molecule type" value="Genomic_DNA"/>
</dbReference>
<sequence length="297" mass="31327">MRDTFLSFIRYTCGDLRKVSELAGTTTEDLSPLVAEIVHFRESSQDIWEMAAAAAEQTLADAAAPPDFVVYVSENDPDVAGSLGRILDRLGLVSVAHLAVSGQDCGNLAPAVQVASDAIHSGRCDRVLLVLADRAASGRRVMASGLSVFSDGAAACVITRDPVRDGPQFRVVGTGSRTAIRLDAGGTAEQGILATVRLASESIADLLGALGRGRDDFPYVVMPNYRPDAQKFLMAAMKMPVQKLLLGPVTDLGHCFSADTLITLHQQAASGTLTTGDRLLVATSGPHSWSTMAVECL</sequence>
<dbReference type="STRING" id="661399.AQJ67_34570"/>
<comment type="caution">
    <text evidence="3">The sequence shown here is derived from an EMBL/GenBank/DDBJ whole genome shotgun (WGS) entry which is preliminary data.</text>
</comment>
<dbReference type="GO" id="GO:0004315">
    <property type="term" value="F:3-oxoacyl-[acyl-carrier-protein] synthase activity"/>
    <property type="evidence" value="ECO:0007669"/>
    <property type="project" value="InterPro"/>
</dbReference>
<proteinExistence type="predicted"/>
<dbReference type="AlphaFoldDB" id="A0A117RKE8"/>
<dbReference type="InterPro" id="IPR016039">
    <property type="entry name" value="Thiolase-like"/>
</dbReference>
<evidence type="ECO:0000259" key="2">
    <source>
        <dbReference type="Pfam" id="PF08545"/>
    </source>
</evidence>
<accession>A0A117RKE8</accession>
<dbReference type="GO" id="GO:0044550">
    <property type="term" value="P:secondary metabolite biosynthetic process"/>
    <property type="evidence" value="ECO:0007669"/>
    <property type="project" value="TreeGrafter"/>
</dbReference>
<evidence type="ECO:0000256" key="1">
    <source>
        <dbReference type="ARBA" id="ARBA00022490"/>
    </source>
</evidence>
<dbReference type="InterPro" id="IPR013751">
    <property type="entry name" value="ACP_syn_III_N"/>
</dbReference>
<dbReference type="PANTHER" id="PTHR34069">
    <property type="entry name" value="3-OXOACYL-[ACYL-CARRIER-PROTEIN] SYNTHASE 3"/>
    <property type="match status" value="1"/>
</dbReference>
<dbReference type="OrthoDB" id="2636646at2"/>
<dbReference type="GO" id="GO:0006633">
    <property type="term" value="P:fatty acid biosynthetic process"/>
    <property type="evidence" value="ECO:0007669"/>
    <property type="project" value="InterPro"/>
</dbReference>
<dbReference type="Gene3D" id="3.40.47.10">
    <property type="match status" value="2"/>
</dbReference>
<name>A0A117RKE8_9ACTN</name>
<feature type="domain" description="Beta-ketoacyl-[acyl-carrier-protein] synthase III N-terminal" evidence="2">
    <location>
        <begin position="105"/>
        <end position="165"/>
    </location>
</feature>
<dbReference type="Proteomes" id="UP000053429">
    <property type="component" value="Unassembled WGS sequence"/>
</dbReference>